<keyword evidence="2 5" id="KW-0456">Lyase</keyword>
<dbReference type="STRING" id="479431.Namu_1628"/>
<dbReference type="InterPro" id="IPR005000">
    <property type="entry name" value="Aldolase/citrate-lyase_domain"/>
</dbReference>
<feature type="domain" description="HpcH/HpaI aldolase/citrate lyase" evidence="4">
    <location>
        <begin position="19"/>
        <end position="240"/>
    </location>
</feature>
<dbReference type="eggNOG" id="COG3836">
    <property type="taxonomic scope" value="Bacteria"/>
</dbReference>
<dbReference type="InterPro" id="IPR050251">
    <property type="entry name" value="HpcH-HpaI_aldolase"/>
</dbReference>
<dbReference type="InterPro" id="IPR015813">
    <property type="entry name" value="Pyrv/PenolPyrv_kinase-like_dom"/>
</dbReference>
<evidence type="ECO:0000259" key="4">
    <source>
        <dbReference type="Pfam" id="PF03328"/>
    </source>
</evidence>
<dbReference type="SUPFAM" id="SSF51621">
    <property type="entry name" value="Phosphoenolpyruvate/pyruvate domain"/>
    <property type="match status" value="1"/>
</dbReference>
<dbReference type="AlphaFoldDB" id="C8XFQ8"/>
<gene>
    <name evidence="5" type="ordered locus">Namu_1628</name>
</gene>
<keyword evidence="6" id="KW-1185">Reference proteome</keyword>
<evidence type="ECO:0000256" key="2">
    <source>
        <dbReference type="ARBA" id="ARBA00023239"/>
    </source>
</evidence>
<dbReference type="Proteomes" id="UP000002218">
    <property type="component" value="Chromosome"/>
</dbReference>
<dbReference type="EMBL" id="CP001737">
    <property type="protein sequence ID" value="ACV78019.1"/>
    <property type="molecule type" value="Genomic_DNA"/>
</dbReference>
<accession>C8XFQ8</accession>
<dbReference type="EC" id="4.1.2.20" evidence="5"/>
<evidence type="ECO:0000313" key="5">
    <source>
        <dbReference type="EMBL" id="ACV78019.1"/>
    </source>
</evidence>
<dbReference type="RefSeq" id="WP_015746923.1">
    <property type="nucleotide sequence ID" value="NC_013235.1"/>
</dbReference>
<dbReference type="Pfam" id="PF03328">
    <property type="entry name" value="HpcH_HpaI"/>
    <property type="match status" value="1"/>
</dbReference>
<organism evidence="5 6">
    <name type="scientific">Nakamurella multipartita (strain ATCC 700099 / DSM 44233 / CIP 104796 / JCM 9543 / NBRC 105858 / Y-104)</name>
    <name type="common">Microsphaera multipartita</name>
    <dbReference type="NCBI Taxonomy" id="479431"/>
    <lineage>
        <taxon>Bacteria</taxon>
        <taxon>Bacillati</taxon>
        <taxon>Actinomycetota</taxon>
        <taxon>Actinomycetes</taxon>
        <taxon>Nakamurellales</taxon>
        <taxon>Nakamurellaceae</taxon>
        <taxon>Nakamurella</taxon>
    </lineage>
</organism>
<keyword evidence="1" id="KW-0479">Metal-binding</keyword>
<evidence type="ECO:0000313" key="6">
    <source>
        <dbReference type="Proteomes" id="UP000002218"/>
    </source>
</evidence>
<dbReference type="GO" id="GO:0046872">
    <property type="term" value="F:metal ion binding"/>
    <property type="evidence" value="ECO:0007669"/>
    <property type="project" value="UniProtKB-KW"/>
</dbReference>
<dbReference type="GO" id="GO:0005737">
    <property type="term" value="C:cytoplasm"/>
    <property type="evidence" value="ECO:0007669"/>
    <property type="project" value="UniProtKB-ARBA"/>
</dbReference>
<sequence length="255" mass="26780">MTAPVNDFRQRLQRREQLIGIFATLGSPALTEQLAGAGFDWILLDTEHSPNDVPELITQLQVLAAFDVAALVRPAWSDPVLIKRVLDAGAQSLLIPYIETAEAAADAVRATRYPPAGIRGVSSGSRAAGYGQRADYLRTADDQICVLVQIETRLGLDNLEAIAAVPGVDGVFIGPNDLAASMGHLGRATHPDVLAAVDDAFARLAALDVASGYLTADPDEARRVAAKGVHVMGVATDTSIVNTGAAAVRAGVRRP</sequence>
<dbReference type="OrthoDB" id="86160at2"/>
<protein>
    <submittedName>
        <fullName evidence="5">2-dehydro-3-deoxyglucarate aldolase</fullName>
        <ecNumber evidence="5">4.1.2.20</ecNumber>
    </submittedName>
</protein>
<evidence type="ECO:0000256" key="3">
    <source>
        <dbReference type="ARBA" id="ARBA00045074"/>
    </source>
</evidence>
<proteinExistence type="predicted"/>
<dbReference type="PANTHER" id="PTHR30502">
    <property type="entry name" value="2-KETO-3-DEOXY-L-RHAMNONATE ALDOLASE"/>
    <property type="match status" value="1"/>
</dbReference>
<dbReference type="InParanoid" id="C8XFQ8"/>
<reference evidence="6" key="1">
    <citation type="submission" date="2009-09" db="EMBL/GenBank/DDBJ databases">
        <title>The complete genome of Nakamurella multipartita DSM 44233.</title>
        <authorList>
            <consortium name="US DOE Joint Genome Institute (JGI-PGF)"/>
            <person name="Lucas S."/>
            <person name="Copeland A."/>
            <person name="Lapidus A."/>
            <person name="Glavina del Rio T."/>
            <person name="Dalin E."/>
            <person name="Tice H."/>
            <person name="Bruce D."/>
            <person name="Goodwin L."/>
            <person name="Pitluck S."/>
            <person name="Kyrpides N."/>
            <person name="Mavromatis K."/>
            <person name="Ivanova N."/>
            <person name="Ovchinnikova G."/>
            <person name="Sims D."/>
            <person name="Meincke L."/>
            <person name="Brettin T."/>
            <person name="Detter J.C."/>
            <person name="Han C."/>
            <person name="Larimer F."/>
            <person name="Land M."/>
            <person name="Hauser L."/>
            <person name="Markowitz V."/>
            <person name="Cheng J.-F."/>
            <person name="Hugenholtz P."/>
            <person name="Woyke T."/>
            <person name="Wu D."/>
            <person name="Klenk H.-P."/>
            <person name="Eisen J.A."/>
        </authorList>
    </citation>
    <scope>NUCLEOTIDE SEQUENCE [LARGE SCALE GENOMIC DNA]</scope>
    <source>
        <strain evidence="6">ATCC 700099 / DSM 44233 / CIP 104796 / JCM 9543 / NBRC 105858 / Y-104</strain>
    </source>
</reference>
<reference evidence="5 6" key="2">
    <citation type="journal article" date="2010" name="Stand. Genomic Sci.">
        <title>Complete genome sequence of Nakamurella multipartita type strain (Y-104).</title>
        <authorList>
            <person name="Tice H."/>
            <person name="Mayilraj S."/>
            <person name="Sims D."/>
            <person name="Lapidus A."/>
            <person name="Nolan M."/>
            <person name="Lucas S."/>
            <person name="Glavina Del Rio T."/>
            <person name="Copeland A."/>
            <person name="Cheng J.F."/>
            <person name="Meincke L."/>
            <person name="Bruce D."/>
            <person name="Goodwin L."/>
            <person name="Pitluck S."/>
            <person name="Ivanova N."/>
            <person name="Mavromatis K."/>
            <person name="Ovchinnikova G."/>
            <person name="Pati A."/>
            <person name="Chen A."/>
            <person name="Palaniappan K."/>
            <person name="Land M."/>
            <person name="Hauser L."/>
            <person name="Chang Y.J."/>
            <person name="Jeffries C.D."/>
            <person name="Detter J.C."/>
            <person name="Brettin T."/>
            <person name="Rohde M."/>
            <person name="Goker M."/>
            <person name="Bristow J."/>
            <person name="Eisen J.A."/>
            <person name="Markowitz V."/>
            <person name="Hugenholtz P."/>
            <person name="Kyrpides N.C."/>
            <person name="Klenk H.P."/>
            <person name="Chen F."/>
        </authorList>
    </citation>
    <scope>NUCLEOTIDE SEQUENCE [LARGE SCALE GENOMIC DNA]</scope>
    <source>
        <strain evidence="6">ATCC 700099 / DSM 44233 / CIP 104796 / JCM 9543 / NBRC 105858 / Y-104</strain>
    </source>
</reference>
<dbReference type="HOGENOM" id="CLU_059964_1_0_11"/>
<dbReference type="PANTHER" id="PTHR30502:SF4">
    <property type="entry name" value="5-KETO-4-DEOXY-D-GLUCARATE ALDOLASE"/>
    <property type="match status" value="1"/>
</dbReference>
<dbReference type="KEGG" id="nml:Namu_1628"/>
<dbReference type="FunFam" id="3.20.20.60:FF:000004">
    <property type="entry name" value="5-keto-4-deoxy-D-glucarate aldolase"/>
    <property type="match status" value="1"/>
</dbReference>
<evidence type="ECO:0000256" key="1">
    <source>
        <dbReference type="ARBA" id="ARBA00022723"/>
    </source>
</evidence>
<name>C8XFQ8_NAKMY</name>
<comment type="catalytic activity">
    <reaction evidence="3">
        <text>D-glyceraldehyde + pyruvate = 2-dehydro-3-deoxy-L-galactonate</text>
        <dbReference type="Rhea" id="RHEA:80055"/>
        <dbReference type="ChEBI" id="CHEBI:15361"/>
        <dbReference type="ChEBI" id="CHEBI:17378"/>
        <dbReference type="ChEBI" id="CHEBI:75545"/>
    </reaction>
</comment>
<dbReference type="Gene3D" id="3.20.20.60">
    <property type="entry name" value="Phosphoenolpyruvate-binding domains"/>
    <property type="match status" value="1"/>
</dbReference>
<dbReference type="GO" id="GO:0008672">
    <property type="term" value="F:2-dehydro-3-deoxyglucarate aldolase activity"/>
    <property type="evidence" value="ECO:0007669"/>
    <property type="project" value="UniProtKB-EC"/>
</dbReference>
<dbReference type="InterPro" id="IPR040442">
    <property type="entry name" value="Pyrv_kinase-like_dom_sf"/>
</dbReference>